<evidence type="ECO:0000259" key="4">
    <source>
        <dbReference type="Pfam" id="PF09972"/>
    </source>
</evidence>
<comment type="caution">
    <text evidence="6">The sequence shown here is derived from an EMBL/GenBank/DDBJ whole genome shotgun (WGS) entry which is preliminary data.</text>
</comment>
<evidence type="ECO:0000313" key="6">
    <source>
        <dbReference type="EMBL" id="KKT81382.1"/>
    </source>
</evidence>
<feature type="domain" description="Predicted membrane protein YciQ-like C-terminal" evidence="5">
    <location>
        <begin position="275"/>
        <end position="542"/>
    </location>
</feature>
<feature type="transmembrane region" description="Helical" evidence="2">
    <location>
        <begin position="238"/>
        <end position="260"/>
    </location>
</feature>
<evidence type="ECO:0000259" key="5">
    <source>
        <dbReference type="Pfam" id="PF20990"/>
    </source>
</evidence>
<feature type="domain" description="DUF2207" evidence="4">
    <location>
        <begin position="34"/>
        <end position="217"/>
    </location>
</feature>
<reference evidence="6 7" key="1">
    <citation type="journal article" date="2015" name="Nature">
        <title>rRNA introns, odd ribosomes, and small enigmatic genomes across a large radiation of phyla.</title>
        <authorList>
            <person name="Brown C.T."/>
            <person name="Hug L.A."/>
            <person name="Thomas B.C."/>
            <person name="Sharon I."/>
            <person name="Castelle C.J."/>
            <person name="Singh A."/>
            <person name="Wilkins M.J."/>
            <person name="Williams K.H."/>
            <person name="Banfield J.F."/>
        </authorList>
    </citation>
    <scope>NUCLEOTIDE SEQUENCE [LARGE SCALE GENOMIC DNA]</scope>
</reference>
<keyword evidence="2" id="KW-0812">Transmembrane</keyword>
<feature type="region of interest" description="Disordered" evidence="1">
    <location>
        <begin position="586"/>
        <end position="609"/>
    </location>
</feature>
<dbReference type="Pfam" id="PF20990">
    <property type="entry name" value="DUF2207_C"/>
    <property type="match status" value="1"/>
</dbReference>
<feature type="chain" id="PRO_5002538610" evidence="3">
    <location>
        <begin position="25"/>
        <end position="609"/>
    </location>
</feature>
<proteinExistence type="predicted"/>
<dbReference type="Pfam" id="PF09972">
    <property type="entry name" value="DUF2207"/>
    <property type="match status" value="1"/>
</dbReference>
<evidence type="ECO:0000256" key="1">
    <source>
        <dbReference type="SAM" id="MobiDB-lite"/>
    </source>
</evidence>
<dbReference type="InterPro" id="IPR018702">
    <property type="entry name" value="DUF2207"/>
</dbReference>
<keyword evidence="2" id="KW-0472">Membrane</keyword>
<protein>
    <submittedName>
        <fullName evidence="6">Membrane-like protein</fullName>
    </submittedName>
</protein>
<feature type="transmembrane region" description="Helical" evidence="2">
    <location>
        <begin position="431"/>
        <end position="453"/>
    </location>
</feature>
<accession>A0A0G1MKN5</accession>
<keyword evidence="3" id="KW-0732">Signal</keyword>
<dbReference type="AlphaFoldDB" id="A0A0G1MKN5"/>
<organism evidence="6 7">
    <name type="scientific">Candidatus Azambacteria bacterium GW2011_GWA1_44_9</name>
    <dbReference type="NCBI Taxonomy" id="1618610"/>
    <lineage>
        <taxon>Bacteria</taxon>
        <taxon>Candidatus Azamiibacteriota</taxon>
    </lineage>
</organism>
<keyword evidence="2" id="KW-1133">Transmembrane helix</keyword>
<name>A0A0G1MKN5_9BACT</name>
<feature type="compositionally biased region" description="Gly residues" evidence="1">
    <location>
        <begin position="589"/>
        <end position="609"/>
    </location>
</feature>
<evidence type="ECO:0000256" key="3">
    <source>
        <dbReference type="SAM" id="SignalP"/>
    </source>
</evidence>
<feature type="transmembrane region" description="Helical" evidence="2">
    <location>
        <begin position="460"/>
        <end position="479"/>
    </location>
</feature>
<sequence length="609" mass="67286">MKKIALSFLALILVFGYFSRVANAQSLVFSQEAILSFDSAIIVNIDNSINVSETIQYTTGAEERHGIYRDIYPYSSENKRMNIGNIVVTDENGTNYQFQVSEVNEYIRIKIGDPDRTFHGQKTYVIKYRATRAVAQLDSFDEIYWNVTGNEWVMPIYRAQASVALPSGVTSTQSACYFGLKGSKDKCQLISEIAGTSIFSAPSVLGPRQGLTVAVGFPKGIVTPYSSSDATASFFDRYGSWLVAILLPILTLLFSLMYWYKKGRDARGTDVIVPQYDAPHELTPMEIGGIINEKVDVRNISAEIIYLATKGYLKINQLDERYIGISKTPDYQLEKLKDFSDLQNDFDKKLLAGLFNSQPRSTLSSFANYFVKDTTLDENQTLNTLARSVKLSNLKNVFYKDALLVVVSVADALLAKGYYKNLGKMKNGGMRLSFIVILSLLAIVFLGEMFNVLHIKGDPFPFVAGTLLSFAIYGVVSYFNPAKTEKGVIAKEYILGLKDYLQIAEKDRLQFHNAPEKKPEIFEKLLPYAMVLGVSDIWAKEFEGIYTVPPSWYSGPSEGAFSAVAFSKIADNFNTFAENYMLATPRRSGGSGGSGFSGGGGGGGGGGSW</sequence>
<gene>
    <name evidence="6" type="ORF">UW78_C0011G0013</name>
</gene>
<dbReference type="InterPro" id="IPR048389">
    <property type="entry name" value="YciQ-like_C"/>
</dbReference>
<evidence type="ECO:0000256" key="2">
    <source>
        <dbReference type="SAM" id="Phobius"/>
    </source>
</evidence>
<dbReference type="Proteomes" id="UP000034595">
    <property type="component" value="Unassembled WGS sequence"/>
</dbReference>
<feature type="signal peptide" evidence="3">
    <location>
        <begin position="1"/>
        <end position="24"/>
    </location>
</feature>
<dbReference type="EMBL" id="LCJQ01000011">
    <property type="protein sequence ID" value="KKT81382.1"/>
    <property type="molecule type" value="Genomic_DNA"/>
</dbReference>
<evidence type="ECO:0000313" key="7">
    <source>
        <dbReference type="Proteomes" id="UP000034595"/>
    </source>
</evidence>